<keyword evidence="2" id="KW-1185">Reference proteome</keyword>
<gene>
    <name evidence="1" type="ORF">Acr_16g0005230</name>
</gene>
<organism evidence="1 2">
    <name type="scientific">Actinidia rufa</name>
    <dbReference type="NCBI Taxonomy" id="165716"/>
    <lineage>
        <taxon>Eukaryota</taxon>
        <taxon>Viridiplantae</taxon>
        <taxon>Streptophyta</taxon>
        <taxon>Embryophyta</taxon>
        <taxon>Tracheophyta</taxon>
        <taxon>Spermatophyta</taxon>
        <taxon>Magnoliopsida</taxon>
        <taxon>eudicotyledons</taxon>
        <taxon>Gunneridae</taxon>
        <taxon>Pentapetalae</taxon>
        <taxon>asterids</taxon>
        <taxon>Ericales</taxon>
        <taxon>Actinidiaceae</taxon>
        <taxon>Actinidia</taxon>
    </lineage>
</organism>
<dbReference type="EMBL" id="BJWL01000016">
    <property type="protein sequence ID" value="GFZ03899.1"/>
    <property type="molecule type" value="Genomic_DNA"/>
</dbReference>
<dbReference type="AlphaFoldDB" id="A0A7J0FYX3"/>
<dbReference type="PANTHER" id="PTHR35218">
    <property type="entry name" value="RNASE H DOMAIN-CONTAINING PROTEIN"/>
    <property type="match status" value="1"/>
</dbReference>
<proteinExistence type="predicted"/>
<comment type="caution">
    <text evidence="1">The sequence shown here is derived from an EMBL/GenBank/DDBJ whole genome shotgun (WGS) entry which is preliminary data.</text>
</comment>
<accession>A0A7J0FYX3</accession>
<sequence length="307" mass="34615">MNSTQFFSTLPLAGHPSLGLSHEMVINHSLPHMMVINLLDDLNSSLLLGDDLLRQDVLRHGLPCPSQVDRLQSVLGQTSSSEVCPALLGPEKVCGPQAVDLGLCYVSDFLKQGLSSALLWRRLGHTHTLPLTSPWFDMVTHPNQLRLMAQQSLWSEERNVTHSLSLTTFQAPANHELGPKWNTIDHDFALPQEPPQPYGTPLFFLLWNCKGSRRENFLRQALELVTLYFPKLVVISQTCVRGTNAGHLSALLGFTNVELVDPLDSGGRMWLLWNNHELDCDILSVNSQHIHAFVRWRWVLDRQSPRE</sequence>
<reference evidence="1 2" key="1">
    <citation type="submission" date="2019-07" db="EMBL/GenBank/DDBJ databases">
        <title>De Novo Assembly of kiwifruit Actinidia rufa.</title>
        <authorList>
            <person name="Sugita-Konishi S."/>
            <person name="Sato K."/>
            <person name="Mori E."/>
            <person name="Abe Y."/>
            <person name="Kisaki G."/>
            <person name="Hamano K."/>
            <person name="Suezawa K."/>
            <person name="Otani M."/>
            <person name="Fukuda T."/>
            <person name="Manabe T."/>
            <person name="Gomi K."/>
            <person name="Tabuchi M."/>
            <person name="Akimitsu K."/>
            <person name="Kataoka I."/>
        </authorList>
    </citation>
    <scope>NUCLEOTIDE SEQUENCE [LARGE SCALE GENOMIC DNA]</scope>
    <source>
        <strain evidence="2">cv. Fuchu</strain>
    </source>
</reference>
<dbReference type="OrthoDB" id="1739306at2759"/>
<evidence type="ECO:0000313" key="1">
    <source>
        <dbReference type="EMBL" id="GFZ03899.1"/>
    </source>
</evidence>
<dbReference type="PANTHER" id="PTHR35218:SF7">
    <property type="entry name" value="ENDONUCLEASE_EXONUCLEASE_PHOSPHATASE"/>
    <property type="match status" value="1"/>
</dbReference>
<dbReference type="Proteomes" id="UP000585474">
    <property type="component" value="Unassembled WGS sequence"/>
</dbReference>
<name>A0A7J0FYX3_9ERIC</name>
<evidence type="ECO:0000313" key="2">
    <source>
        <dbReference type="Proteomes" id="UP000585474"/>
    </source>
</evidence>
<protein>
    <submittedName>
        <fullName evidence="1">Uncharacterized protein</fullName>
    </submittedName>
</protein>